<comment type="caution">
    <text evidence="3">The sequence shown here is derived from an EMBL/GenBank/DDBJ whole genome shotgun (WGS) entry which is preliminary data.</text>
</comment>
<dbReference type="Proteomes" id="UP000600139">
    <property type="component" value="Unassembled WGS sequence"/>
</dbReference>
<dbReference type="RefSeq" id="WP_200349706.1">
    <property type="nucleotide sequence ID" value="NZ_JAENIK010000004.1"/>
</dbReference>
<dbReference type="AlphaFoldDB" id="A0A934R0Z1"/>
<proteinExistence type="inferred from homology"/>
<dbReference type="GO" id="GO:0032422">
    <property type="term" value="F:purine-rich negative regulatory element binding"/>
    <property type="evidence" value="ECO:0007669"/>
    <property type="project" value="InterPro"/>
</dbReference>
<organism evidence="3 4">
    <name type="scientific">Luteolibacter yonseiensis</name>
    <dbReference type="NCBI Taxonomy" id="1144680"/>
    <lineage>
        <taxon>Bacteria</taxon>
        <taxon>Pseudomonadati</taxon>
        <taxon>Verrucomicrobiota</taxon>
        <taxon>Verrucomicrobiia</taxon>
        <taxon>Verrucomicrobiales</taxon>
        <taxon>Verrucomicrobiaceae</taxon>
        <taxon>Luteolibacter</taxon>
    </lineage>
</organism>
<reference evidence="3" key="1">
    <citation type="submission" date="2021-01" db="EMBL/GenBank/DDBJ databases">
        <title>Modified the classification status of verrucomicrobia.</title>
        <authorList>
            <person name="Feng X."/>
        </authorList>
    </citation>
    <scope>NUCLEOTIDE SEQUENCE</scope>
    <source>
        <strain evidence="3">JCM 18052</strain>
    </source>
</reference>
<keyword evidence="2" id="KW-0238">DNA-binding</keyword>
<comment type="similarity">
    <text evidence="1">Belongs to the PUR DNA-binding protein family.</text>
</comment>
<dbReference type="EMBL" id="JAENIK010000004">
    <property type="protein sequence ID" value="MBK1814754.1"/>
    <property type="molecule type" value="Genomic_DNA"/>
</dbReference>
<evidence type="ECO:0000256" key="1">
    <source>
        <dbReference type="ARBA" id="ARBA00009251"/>
    </source>
</evidence>
<sequence length="69" mass="7636">MDADLLHTEKILADRKTFYLDLKQNSRGMVVKITEDVGGNRDTIMVPAEILGDFIAALTDIKLTADEQG</sequence>
<dbReference type="SMART" id="SM00712">
    <property type="entry name" value="PUR"/>
    <property type="match status" value="1"/>
</dbReference>
<dbReference type="Gene3D" id="3.10.450.700">
    <property type="match status" value="1"/>
</dbReference>
<evidence type="ECO:0000313" key="3">
    <source>
        <dbReference type="EMBL" id="MBK1814754.1"/>
    </source>
</evidence>
<dbReference type="GO" id="GO:0000977">
    <property type="term" value="F:RNA polymerase II transcription regulatory region sequence-specific DNA binding"/>
    <property type="evidence" value="ECO:0007669"/>
    <property type="project" value="InterPro"/>
</dbReference>
<accession>A0A934R0Z1</accession>
<evidence type="ECO:0000256" key="2">
    <source>
        <dbReference type="ARBA" id="ARBA00023125"/>
    </source>
</evidence>
<protein>
    <submittedName>
        <fullName evidence="3">RNA-binding protein</fullName>
    </submittedName>
</protein>
<gene>
    <name evidence="3" type="ORF">JIN84_03960</name>
</gene>
<dbReference type="Pfam" id="PF04845">
    <property type="entry name" value="PurA"/>
    <property type="match status" value="1"/>
</dbReference>
<keyword evidence="4" id="KW-1185">Reference proteome</keyword>
<name>A0A934R0Z1_9BACT</name>
<dbReference type="InterPro" id="IPR006628">
    <property type="entry name" value="PUR-bd_fam"/>
</dbReference>
<evidence type="ECO:0000313" key="4">
    <source>
        <dbReference type="Proteomes" id="UP000600139"/>
    </source>
</evidence>